<evidence type="ECO:0000256" key="1">
    <source>
        <dbReference type="ARBA" id="ARBA00022723"/>
    </source>
</evidence>
<keyword evidence="2" id="KW-0863">Zinc-finger</keyword>
<dbReference type="PANTHER" id="PTHR33823">
    <property type="entry name" value="RNA POLYMERASE-BINDING TRANSCRIPTION FACTOR DKSA-RELATED"/>
    <property type="match status" value="1"/>
</dbReference>
<evidence type="ECO:0000256" key="2">
    <source>
        <dbReference type="ARBA" id="ARBA00022771"/>
    </source>
</evidence>
<dbReference type="EMBL" id="JBHTJZ010000018">
    <property type="protein sequence ID" value="MFD0960287.1"/>
    <property type="molecule type" value="Genomic_DNA"/>
</dbReference>
<evidence type="ECO:0000313" key="7">
    <source>
        <dbReference type="Proteomes" id="UP001596989"/>
    </source>
</evidence>
<evidence type="ECO:0000259" key="5">
    <source>
        <dbReference type="Pfam" id="PF01258"/>
    </source>
</evidence>
<feature type="domain" description="Zinc finger DksA/TraR C4-type" evidence="5">
    <location>
        <begin position="90"/>
        <end position="117"/>
    </location>
</feature>
<dbReference type="PROSITE" id="PS51128">
    <property type="entry name" value="ZF_DKSA_2"/>
    <property type="match status" value="1"/>
</dbReference>
<comment type="caution">
    <text evidence="6">The sequence shown here is derived from an EMBL/GenBank/DDBJ whole genome shotgun (WGS) entry which is preliminary data.</text>
</comment>
<gene>
    <name evidence="6" type="ORF">ACFQ2I_12915</name>
</gene>
<feature type="zinc finger region" description="dksA C4-type" evidence="4">
    <location>
        <begin position="95"/>
        <end position="119"/>
    </location>
</feature>
<accession>A0ABW3HS01</accession>
<sequence>MNDLSPNQLDLLRSRLKDEYEAIQSNIMKSEHDGLARSLRDETGELSPIDNHPGDLGTELYERGKDIALLEQQELHMQRIEAALRAIEDGSYGQCASCGEPIPFERLNALPDCLYCIQHAPRSLLSDKRPVEEQFLHPPFGRTSMDEHEYSGFDGEDSWQIVENWGNSDSPAMSENRDAPDYNHIAIDAEENDGYVEAMESFLATDITGRHVTVIRNREYDDYIHSDEGDHGLDAEA</sequence>
<dbReference type="SUPFAM" id="SSF109635">
    <property type="entry name" value="DnaK suppressor protein DksA, alpha-hairpin domain"/>
    <property type="match status" value="1"/>
</dbReference>
<keyword evidence="1" id="KW-0479">Metal-binding</keyword>
<dbReference type="Proteomes" id="UP001596989">
    <property type="component" value="Unassembled WGS sequence"/>
</dbReference>
<keyword evidence="7" id="KW-1185">Reference proteome</keyword>
<name>A0ABW3HS01_9BACL</name>
<dbReference type="NCBIfam" id="TIGR02890">
    <property type="entry name" value="bacill_yteA"/>
    <property type="match status" value="1"/>
</dbReference>
<dbReference type="Gene3D" id="1.20.120.910">
    <property type="entry name" value="DksA, coiled-coil domain"/>
    <property type="match status" value="1"/>
</dbReference>
<dbReference type="InterPro" id="IPR037187">
    <property type="entry name" value="DnaK_N"/>
</dbReference>
<organism evidence="6 7">
    <name type="scientific">Paenibacillus chungangensis</name>
    <dbReference type="NCBI Taxonomy" id="696535"/>
    <lineage>
        <taxon>Bacteria</taxon>
        <taxon>Bacillati</taxon>
        <taxon>Bacillota</taxon>
        <taxon>Bacilli</taxon>
        <taxon>Bacillales</taxon>
        <taxon>Paenibacillaceae</taxon>
        <taxon>Paenibacillus</taxon>
    </lineage>
</organism>
<evidence type="ECO:0000256" key="3">
    <source>
        <dbReference type="ARBA" id="ARBA00022833"/>
    </source>
</evidence>
<dbReference type="SUPFAM" id="SSF57716">
    <property type="entry name" value="Glucocorticoid receptor-like (DNA-binding domain)"/>
    <property type="match status" value="1"/>
</dbReference>
<dbReference type="InterPro" id="IPR000962">
    <property type="entry name" value="Znf_DskA_TraR"/>
</dbReference>
<dbReference type="InterPro" id="IPR014240">
    <property type="entry name" value="YteA"/>
</dbReference>
<proteinExistence type="predicted"/>
<evidence type="ECO:0000313" key="6">
    <source>
        <dbReference type="EMBL" id="MFD0960287.1"/>
    </source>
</evidence>
<evidence type="ECO:0000256" key="4">
    <source>
        <dbReference type="PROSITE-ProRule" id="PRU00510"/>
    </source>
</evidence>
<reference evidence="7" key="1">
    <citation type="journal article" date="2019" name="Int. J. Syst. Evol. Microbiol.">
        <title>The Global Catalogue of Microorganisms (GCM) 10K type strain sequencing project: providing services to taxonomists for standard genome sequencing and annotation.</title>
        <authorList>
            <consortium name="The Broad Institute Genomics Platform"/>
            <consortium name="The Broad Institute Genome Sequencing Center for Infectious Disease"/>
            <person name="Wu L."/>
            <person name="Ma J."/>
        </authorList>
    </citation>
    <scope>NUCLEOTIDE SEQUENCE [LARGE SCALE GENOMIC DNA]</scope>
    <source>
        <strain evidence="7">CCUG 59129</strain>
    </source>
</reference>
<dbReference type="RefSeq" id="WP_377564747.1">
    <property type="nucleotide sequence ID" value="NZ_JBHTJZ010000018.1"/>
</dbReference>
<dbReference type="Pfam" id="PF01258">
    <property type="entry name" value="zf-dskA_traR"/>
    <property type="match status" value="1"/>
</dbReference>
<dbReference type="PANTHER" id="PTHR33823:SF4">
    <property type="entry name" value="GENERAL STRESS PROTEIN 16O"/>
    <property type="match status" value="1"/>
</dbReference>
<keyword evidence="3" id="KW-0862">Zinc</keyword>
<protein>
    <submittedName>
        <fullName evidence="6">TraR/DksA C4-type zinc finger protein</fullName>
    </submittedName>
</protein>